<dbReference type="Gene3D" id="3.60.15.10">
    <property type="entry name" value="Ribonuclease Z/Hydroxyacylglutathione hydrolase-like"/>
    <property type="match status" value="1"/>
</dbReference>
<dbReference type="AlphaFoldDB" id="A0A2U3LH38"/>
<dbReference type="InterPro" id="IPR052533">
    <property type="entry name" value="WalJ/YycJ-like"/>
</dbReference>
<organism evidence="1 2">
    <name type="scientific">Candidatus Desulfosporosinus infrequens</name>
    <dbReference type="NCBI Taxonomy" id="2043169"/>
    <lineage>
        <taxon>Bacteria</taxon>
        <taxon>Bacillati</taxon>
        <taxon>Bacillota</taxon>
        <taxon>Clostridia</taxon>
        <taxon>Eubacteriales</taxon>
        <taxon>Desulfitobacteriaceae</taxon>
        <taxon>Desulfosporosinus</taxon>
    </lineage>
</organism>
<protein>
    <submittedName>
        <fullName evidence="1">Metal-dependent hydrolase, beta-lactamase superfamily I</fullName>
    </submittedName>
</protein>
<proteinExistence type="predicted"/>
<evidence type="ECO:0000313" key="2">
    <source>
        <dbReference type="Proteomes" id="UP000238916"/>
    </source>
</evidence>
<dbReference type="InterPro" id="IPR036866">
    <property type="entry name" value="RibonucZ/Hydroxyglut_hydro"/>
</dbReference>
<dbReference type="EMBL" id="OMOF01000445">
    <property type="protein sequence ID" value="SPF51192.1"/>
    <property type="molecule type" value="Genomic_DNA"/>
</dbReference>
<reference evidence="2" key="1">
    <citation type="submission" date="2018-02" db="EMBL/GenBank/DDBJ databases">
        <authorList>
            <person name="Hausmann B."/>
        </authorList>
    </citation>
    <scope>NUCLEOTIDE SEQUENCE [LARGE SCALE GENOMIC DNA]</scope>
    <source>
        <strain evidence="2">Peat soil MAG SbF1</strain>
    </source>
</reference>
<dbReference type="PANTHER" id="PTHR47619">
    <property type="entry name" value="METALLO-HYDROLASE YYCJ-RELATED"/>
    <property type="match status" value="1"/>
</dbReference>
<name>A0A2U3LH38_9FIRM</name>
<keyword evidence="1" id="KW-0378">Hydrolase</keyword>
<sequence length="156" mass="18029">MVDAGVQFQVGDFIVLPFDTQHDCDQPFGYLIQYKPTSEKLIFCTDTYYIRNRFNSLNYILVESNYCKDTLDANIEAGYIPQSMKNRLLESHFSLEHVKEFLRANDLSQVKKIVLLHLSDSNSNAERMVREIEELTGKIVVIAEAGRNIPLELYPF</sequence>
<dbReference type="Proteomes" id="UP000238916">
    <property type="component" value="Unassembled WGS sequence"/>
</dbReference>
<dbReference type="GO" id="GO:0016787">
    <property type="term" value="F:hydrolase activity"/>
    <property type="evidence" value="ECO:0007669"/>
    <property type="project" value="UniProtKB-KW"/>
</dbReference>
<evidence type="ECO:0000313" key="1">
    <source>
        <dbReference type="EMBL" id="SPF51192.1"/>
    </source>
</evidence>
<dbReference type="SUPFAM" id="SSF56281">
    <property type="entry name" value="Metallo-hydrolase/oxidoreductase"/>
    <property type="match status" value="1"/>
</dbReference>
<accession>A0A2U3LH38</accession>
<dbReference type="PANTHER" id="PTHR47619:SF1">
    <property type="entry name" value="EXODEOXYRIBONUCLEASE WALJ"/>
    <property type="match status" value="1"/>
</dbReference>
<gene>
    <name evidence="1" type="ORF">SBF1_50076</name>
</gene>